<organism evidence="1 2">
    <name type="scientific">Nesidiocoris tenuis</name>
    <dbReference type="NCBI Taxonomy" id="355587"/>
    <lineage>
        <taxon>Eukaryota</taxon>
        <taxon>Metazoa</taxon>
        <taxon>Ecdysozoa</taxon>
        <taxon>Arthropoda</taxon>
        <taxon>Hexapoda</taxon>
        <taxon>Insecta</taxon>
        <taxon>Pterygota</taxon>
        <taxon>Neoptera</taxon>
        <taxon>Paraneoptera</taxon>
        <taxon>Hemiptera</taxon>
        <taxon>Heteroptera</taxon>
        <taxon>Panheteroptera</taxon>
        <taxon>Cimicomorpha</taxon>
        <taxon>Miridae</taxon>
        <taxon>Dicyphina</taxon>
        <taxon>Nesidiocoris</taxon>
    </lineage>
</organism>
<keyword evidence="2" id="KW-1185">Reference proteome</keyword>
<protein>
    <submittedName>
        <fullName evidence="1">Uncharacterized protein</fullName>
    </submittedName>
</protein>
<reference evidence="1 2" key="1">
    <citation type="submission" date="2023-09" db="EMBL/GenBank/DDBJ databases">
        <title>Nesidiocoris tenuis whole genome shotgun sequence.</title>
        <authorList>
            <person name="Shibata T."/>
            <person name="Shimoda M."/>
            <person name="Kobayashi T."/>
            <person name="Uehara T."/>
        </authorList>
    </citation>
    <scope>NUCLEOTIDE SEQUENCE [LARGE SCALE GENOMIC DNA]</scope>
    <source>
        <strain evidence="1 2">Japan</strain>
    </source>
</reference>
<accession>A0ABN7ABZ8</accession>
<evidence type="ECO:0000313" key="2">
    <source>
        <dbReference type="Proteomes" id="UP001307889"/>
    </source>
</evidence>
<dbReference type="Proteomes" id="UP001307889">
    <property type="component" value="Chromosome 2"/>
</dbReference>
<proteinExistence type="predicted"/>
<name>A0ABN7ABZ8_9HEMI</name>
<evidence type="ECO:0000313" key="1">
    <source>
        <dbReference type="EMBL" id="BES89811.1"/>
    </source>
</evidence>
<sequence>MQNLNHSGNPRSLMRCQPTNWSQESLSSARLHFAVMRRHQGCVFQQGLCWIHACCCYSSNASPNRDSSAEAMQRYSTLPEGFAGSAWRASSAESAWRASLAESTWRTSPAKSTWRASSAESTWRSSFTPSAAGTSSTCFKIPFL</sequence>
<gene>
    <name evidence="1" type="ORF">NTJ_02619</name>
</gene>
<dbReference type="EMBL" id="AP028910">
    <property type="protein sequence ID" value="BES89811.1"/>
    <property type="molecule type" value="Genomic_DNA"/>
</dbReference>